<keyword evidence="4" id="KW-1185">Reference proteome</keyword>
<evidence type="ECO:0000313" key="4">
    <source>
        <dbReference type="Proteomes" id="UP000716906"/>
    </source>
</evidence>
<comment type="caution">
    <text evidence="3">The sequence shown here is derived from an EMBL/GenBank/DDBJ whole genome shotgun (WGS) entry which is preliminary data.</text>
</comment>
<keyword evidence="1" id="KW-1133">Transmembrane helix</keyword>
<keyword evidence="1" id="KW-0472">Membrane</keyword>
<dbReference type="EMBL" id="JACLYY010000004">
    <property type="protein sequence ID" value="MBM6737603.1"/>
    <property type="molecule type" value="Genomic_DNA"/>
</dbReference>
<dbReference type="SUPFAM" id="SSF55874">
    <property type="entry name" value="ATPase domain of HSP90 chaperone/DNA topoisomerase II/histidine kinase"/>
    <property type="match status" value="1"/>
</dbReference>
<evidence type="ECO:0000313" key="3">
    <source>
        <dbReference type="EMBL" id="MBM6737603.1"/>
    </source>
</evidence>
<feature type="transmembrane region" description="Helical" evidence="1">
    <location>
        <begin position="42"/>
        <end position="59"/>
    </location>
</feature>
<name>A0ABS2E7J4_9FIRM</name>
<dbReference type="PANTHER" id="PTHR40448:SF1">
    <property type="entry name" value="TWO-COMPONENT SENSOR HISTIDINE KINASE"/>
    <property type="match status" value="1"/>
</dbReference>
<evidence type="ECO:0000256" key="1">
    <source>
        <dbReference type="SAM" id="Phobius"/>
    </source>
</evidence>
<keyword evidence="1" id="KW-0812">Transmembrane</keyword>
<dbReference type="Gene3D" id="3.30.565.10">
    <property type="entry name" value="Histidine kinase-like ATPase, C-terminal domain"/>
    <property type="match status" value="1"/>
</dbReference>
<proteinExistence type="predicted"/>
<feature type="transmembrane region" description="Helical" evidence="1">
    <location>
        <begin position="197"/>
        <end position="217"/>
    </location>
</feature>
<gene>
    <name evidence="3" type="ORF">H7U36_05700</name>
</gene>
<organism evidence="3 4">
    <name type="scientific">Faecalicatena fissicatena</name>
    <dbReference type="NCBI Taxonomy" id="290055"/>
    <lineage>
        <taxon>Bacteria</taxon>
        <taxon>Bacillati</taxon>
        <taxon>Bacillota</taxon>
        <taxon>Clostridia</taxon>
        <taxon>Lachnospirales</taxon>
        <taxon>Lachnospiraceae</taxon>
        <taxon>Faecalicatena</taxon>
    </lineage>
</organism>
<dbReference type="RefSeq" id="WP_205147467.1">
    <property type="nucleotide sequence ID" value="NZ_JACLYY010000004.1"/>
</dbReference>
<dbReference type="PANTHER" id="PTHR40448">
    <property type="entry name" value="TWO-COMPONENT SENSOR HISTIDINE KINASE"/>
    <property type="match status" value="1"/>
</dbReference>
<reference evidence="3 4" key="1">
    <citation type="journal article" date="2021" name="Sci. Rep.">
        <title>The distribution of antibiotic resistance genes in chicken gut microbiota commensals.</title>
        <authorList>
            <person name="Juricova H."/>
            <person name="Matiasovicova J."/>
            <person name="Kubasova T."/>
            <person name="Cejkova D."/>
            <person name="Rychlik I."/>
        </authorList>
    </citation>
    <scope>NUCLEOTIDE SEQUENCE [LARGE SCALE GENOMIC DNA]</scope>
    <source>
        <strain evidence="3 4">An773</strain>
    </source>
</reference>
<dbReference type="InterPro" id="IPR036890">
    <property type="entry name" value="HATPase_C_sf"/>
</dbReference>
<feature type="transmembrane region" description="Helical" evidence="1">
    <location>
        <begin position="89"/>
        <end position="113"/>
    </location>
</feature>
<feature type="transmembrane region" description="Helical" evidence="1">
    <location>
        <begin position="167"/>
        <end position="185"/>
    </location>
</feature>
<dbReference type="Pfam" id="PF14501">
    <property type="entry name" value="HATPase_c_5"/>
    <property type="match status" value="1"/>
</dbReference>
<evidence type="ECO:0000259" key="2">
    <source>
        <dbReference type="Pfam" id="PF14501"/>
    </source>
</evidence>
<protein>
    <submittedName>
        <fullName evidence="3">GHKL domain-containing protein</fullName>
    </submittedName>
</protein>
<accession>A0ABS2E7J4</accession>
<sequence length="455" mass="51145">MAAETGKILYSLAGAAEILIVLILISRYIYLEPVFDTRRKWALFWGIFLFGQTALFLTVGTDGDLAVFWPLAVFGGYTSAVRDRHRARGFFLFLPVTGFLIAPVSLLFGIPYVLTGVRVRDMGKWELLFDLLFWVLLPLILWESREARRRFRAETSYRRLSRWERNLLHGTGLFLLAIGAMIAGGEELPVSGEAARGFTLLASVAAVLLEVSVTALVQQGNRRSYYQYMADLNRSYLRAELEHFEARRESDTKLRMFRHDIRNHLLCIRELAARGNYSGLSDYIGELEGRLELTDTPLHCGNDIGDAILNEKNMLAARRGIEIRLDGRLPSPLPVDAADICALFANALDNALEAQPGGGWVQVRIRQQGQMLSLVFENPAGNARADTPRGYTEKKDRDSHGFGLLNMEWAARKYQGSLRRDILEPAPNDLESAADDGQGERIYRLAILLHLPSES</sequence>
<feature type="transmembrane region" description="Helical" evidence="1">
    <location>
        <begin position="12"/>
        <end position="30"/>
    </location>
</feature>
<dbReference type="InterPro" id="IPR032834">
    <property type="entry name" value="NatK-like_C"/>
</dbReference>
<feature type="domain" description="Sensor histidine kinase NatK-like C-terminal" evidence="2">
    <location>
        <begin position="337"/>
        <end position="420"/>
    </location>
</feature>
<dbReference type="Proteomes" id="UP000716906">
    <property type="component" value="Unassembled WGS sequence"/>
</dbReference>
<feature type="transmembrane region" description="Helical" evidence="1">
    <location>
        <begin position="125"/>
        <end position="142"/>
    </location>
</feature>